<accession>A0A5P9JRN2</accession>
<name>A0A5P9JRN2_9HYPH</name>
<protein>
    <submittedName>
        <fullName evidence="1">Uncharacterized protein</fullName>
    </submittedName>
</protein>
<evidence type="ECO:0000313" key="2">
    <source>
        <dbReference type="Proteomes" id="UP000325614"/>
    </source>
</evidence>
<gene>
    <name evidence="1" type="ORF">GDR74_00225</name>
</gene>
<evidence type="ECO:0000313" key="1">
    <source>
        <dbReference type="EMBL" id="QFU14761.1"/>
    </source>
</evidence>
<dbReference type="AlphaFoldDB" id="A0A5P9JRN2"/>
<dbReference type="RefSeq" id="WP_152584411.1">
    <property type="nucleotide sequence ID" value="NZ_CP045423.1"/>
</dbReference>
<dbReference type="EMBL" id="CP045423">
    <property type="protein sequence ID" value="QFU14761.1"/>
    <property type="molecule type" value="Genomic_DNA"/>
</dbReference>
<organism evidence="1 2">
    <name type="scientific">Microvirga thermotolerans</name>
    <dbReference type="NCBI Taxonomy" id="2651334"/>
    <lineage>
        <taxon>Bacteria</taxon>
        <taxon>Pseudomonadati</taxon>
        <taxon>Pseudomonadota</taxon>
        <taxon>Alphaproteobacteria</taxon>
        <taxon>Hyphomicrobiales</taxon>
        <taxon>Methylobacteriaceae</taxon>
        <taxon>Microvirga</taxon>
    </lineage>
</organism>
<proteinExistence type="predicted"/>
<reference evidence="1 2" key="1">
    <citation type="submission" date="2019-10" db="EMBL/GenBank/DDBJ databases">
        <title>Isolation, Identification of Microvirga thermotolerans HR1, a novel thermophilic bacterium and Comparative Genomics of the genus Microvirga.</title>
        <authorList>
            <person name="Li J."/>
            <person name="Zhang W."/>
            <person name="Lin M."/>
            <person name="Wang J."/>
        </authorList>
    </citation>
    <scope>NUCLEOTIDE SEQUENCE [LARGE SCALE GENOMIC DNA]</scope>
    <source>
        <strain evidence="1 2">HR1</strain>
    </source>
</reference>
<keyword evidence="2" id="KW-1185">Reference proteome</keyword>
<sequence>MIPAFVAVDGRSVSTHAALLAACGLGIAANRPVTLVRITGAAEAALPNPETMPDAVRVVEHPLAAAGHRPAVDRAIAAAEGDGRAVVLDMPLAELTDWAGPARARVLPVVPVGPAPLDEHLVASALHDLAAGMGPREPGSRQGMDGGPQAARPMPWLLGCGRSGGGPALAGFTETMQALLTADAGPVPARVLPLTLPLLSRGEAASLLAGQPRPWLLRSGVLLTAALRAVAAAPSAPDIDPAAFAEILGAGDPTRITADERDEPERLRDLADALQAIRDGNPPTPEELATAPVLDDWVRTTRPVRILEGRSYGHPSIPSGRLVRTSEVYATDGRTYARTLSRLYRLGTPAQDGSAAASVH</sequence>
<dbReference type="KEGG" id="mico:GDR74_00225"/>
<dbReference type="Proteomes" id="UP000325614">
    <property type="component" value="Chromosome"/>
</dbReference>